<reference evidence="2 3" key="1">
    <citation type="submission" date="2016-10" db="EMBL/GenBank/DDBJ databases">
        <authorList>
            <person name="de Groot N.N."/>
        </authorList>
    </citation>
    <scope>NUCLEOTIDE SEQUENCE [LARGE SCALE GENOMIC DNA]</scope>
    <source>
        <strain evidence="2 3">Nm1</strain>
    </source>
</reference>
<dbReference type="OrthoDB" id="9782820at2"/>
<dbReference type="PROSITE" id="PS51112">
    <property type="entry name" value="AMMECR1"/>
    <property type="match status" value="1"/>
</dbReference>
<organism evidence="2 3">
    <name type="scientific">Nitrosomonas halophila</name>
    <dbReference type="NCBI Taxonomy" id="44576"/>
    <lineage>
        <taxon>Bacteria</taxon>
        <taxon>Pseudomonadati</taxon>
        <taxon>Pseudomonadota</taxon>
        <taxon>Betaproteobacteria</taxon>
        <taxon>Nitrosomonadales</taxon>
        <taxon>Nitrosomonadaceae</taxon>
        <taxon>Nitrosomonas</taxon>
    </lineage>
</organism>
<dbReference type="InterPro" id="IPR036071">
    <property type="entry name" value="AMMECR1_dom_sf"/>
</dbReference>
<accession>A0A1H3PLG8</accession>
<dbReference type="Pfam" id="PF01871">
    <property type="entry name" value="AMMECR1"/>
    <property type="match status" value="1"/>
</dbReference>
<dbReference type="InterPro" id="IPR027623">
    <property type="entry name" value="AmmeMemoSam_A"/>
</dbReference>
<dbReference type="InterPro" id="IPR027485">
    <property type="entry name" value="AMMECR1_N"/>
</dbReference>
<dbReference type="Gene3D" id="3.30.700.20">
    <property type="entry name" value="Hypothetical protein ph0010, domain 1"/>
    <property type="match status" value="1"/>
</dbReference>
<dbReference type="RefSeq" id="WP_090415840.1">
    <property type="nucleotide sequence ID" value="NZ_FNOY01000102.1"/>
</dbReference>
<keyword evidence="3" id="KW-1185">Reference proteome</keyword>
<protein>
    <recommendedName>
        <fullName evidence="1">AMMECR1 domain-containing protein</fullName>
    </recommendedName>
</protein>
<dbReference type="InterPro" id="IPR002733">
    <property type="entry name" value="AMMECR1_domain"/>
</dbReference>
<gene>
    <name evidence="2" type="ORF">SAMN05421881_11022</name>
</gene>
<dbReference type="NCBIfam" id="TIGR04335">
    <property type="entry name" value="AmmeMemoSam_A"/>
    <property type="match status" value="1"/>
</dbReference>
<evidence type="ECO:0000259" key="1">
    <source>
        <dbReference type="PROSITE" id="PS51112"/>
    </source>
</evidence>
<evidence type="ECO:0000313" key="2">
    <source>
        <dbReference type="EMBL" id="SDZ01828.1"/>
    </source>
</evidence>
<dbReference type="EMBL" id="FNOY01000102">
    <property type="protein sequence ID" value="SDZ01828.1"/>
    <property type="molecule type" value="Genomic_DNA"/>
</dbReference>
<dbReference type="PANTHER" id="PTHR13016">
    <property type="entry name" value="AMMECR1 HOMOLOG"/>
    <property type="match status" value="1"/>
</dbReference>
<name>A0A1H3PLG8_9PROT</name>
<sequence length="190" mass="21013">MLTEAGKRLPGIARAAIVEVLGMADRETAGAMADAAPWLREEGACFVTLKRSGHLRGCIGTLEAYRPLLADVQYNAVSAALRDSRFLPVTPGELVDIAIEVSVLSIPEPLSFKNQPEALAQLRPGLDGIVFEYRSFRSTFLPQVWEDLPQPDQFLAMLKQKAGLPADFWAEGIRLSRYGVTKWHEAIEEY</sequence>
<feature type="domain" description="AMMECR1" evidence="1">
    <location>
        <begin position="4"/>
        <end position="190"/>
    </location>
</feature>
<dbReference type="AlphaFoldDB" id="A0A1H3PLG8"/>
<dbReference type="NCBIfam" id="TIGR00296">
    <property type="entry name" value="TIGR00296 family protein"/>
    <property type="match status" value="1"/>
</dbReference>
<dbReference type="STRING" id="44576.SAMN05421881_11022"/>
<dbReference type="SUPFAM" id="SSF143447">
    <property type="entry name" value="AMMECR1-like"/>
    <property type="match status" value="1"/>
</dbReference>
<dbReference type="InterPro" id="IPR023473">
    <property type="entry name" value="AMMECR1"/>
</dbReference>
<evidence type="ECO:0000313" key="3">
    <source>
        <dbReference type="Proteomes" id="UP000198640"/>
    </source>
</evidence>
<proteinExistence type="predicted"/>
<dbReference type="PANTHER" id="PTHR13016:SF0">
    <property type="entry name" value="AMME SYNDROME CANDIDATE GENE 1 PROTEIN"/>
    <property type="match status" value="1"/>
</dbReference>
<dbReference type="Proteomes" id="UP000198640">
    <property type="component" value="Unassembled WGS sequence"/>
</dbReference>
<dbReference type="Gene3D" id="3.30.1490.150">
    <property type="entry name" value="Hypothetical protein ph0010, domain 2"/>
    <property type="match status" value="1"/>
</dbReference>